<feature type="transmembrane region" description="Helical" evidence="6">
    <location>
        <begin position="216"/>
        <end position="234"/>
    </location>
</feature>
<evidence type="ECO:0000313" key="9">
    <source>
        <dbReference type="EMBL" id="MBM3332483.1"/>
    </source>
</evidence>
<evidence type="ECO:0000256" key="7">
    <source>
        <dbReference type="SAM" id="MobiDB-lite"/>
    </source>
</evidence>
<evidence type="ECO:0000256" key="1">
    <source>
        <dbReference type="ARBA" id="ARBA00004651"/>
    </source>
</evidence>
<evidence type="ECO:0000256" key="2">
    <source>
        <dbReference type="ARBA" id="ARBA00022475"/>
    </source>
</evidence>
<dbReference type="PANTHER" id="PTHR12677:SF59">
    <property type="entry name" value="GOLGI APPARATUS MEMBRANE PROTEIN TVP38-RELATED"/>
    <property type="match status" value="1"/>
</dbReference>
<feature type="transmembrane region" description="Helical" evidence="6">
    <location>
        <begin position="33"/>
        <end position="58"/>
    </location>
</feature>
<name>A0A937XIT3_UNCW3</name>
<evidence type="ECO:0000256" key="4">
    <source>
        <dbReference type="ARBA" id="ARBA00022989"/>
    </source>
</evidence>
<keyword evidence="3 6" id="KW-0812">Transmembrane</keyword>
<accession>A0A937XIT3</accession>
<comment type="caution">
    <text evidence="9">The sequence shown here is derived from an EMBL/GenBank/DDBJ whole genome shotgun (WGS) entry which is preliminary data.</text>
</comment>
<feature type="domain" description="VTT" evidence="8">
    <location>
        <begin position="92"/>
        <end position="209"/>
    </location>
</feature>
<feature type="transmembrane region" description="Helical" evidence="6">
    <location>
        <begin position="70"/>
        <end position="90"/>
    </location>
</feature>
<proteinExistence type="inferred from homology"/>
<dbReference type="PANTHER" id="PTHR12677">
    <property type="entry name" value="GOLGI APPARATUS MEMBRANE PROTEIN TVP38-RELATED"/>
    <property type="match status" value="1"/>
</dbReference>
<protein>
    <recommendedName>
        <fullName evidence="6">TVP38/TMEM64 family membrane protein</fullName>
    </recommendedName>
</protein>
<feature type="transmembrane region" description="Helical" evidence="6">
    <location>
        <begin position="110"/>
        <end position="132"/>
    </location>
</feature>
<evidence type="ECO:0000313" key="10">
    <source>
        <dbReference type="Proteomes" id="UP000779900"/>
    </source>
</evidence>
<reference evidence="9" key="1">
    <citation type="submission" date="2019-03" db="EMBL/GenBank/DDBJ databases">
        <title>Lake Tanganyika Metagenome-Assembled Genomes (MAGs).</title>
        <authorList>
            <person name="Tran P."/>
        </authorList>
    </citation>
    <scope>NUCLEOTIDE SEQUENCE</scope>
    <source>
        <strain evidence="9">K_DeepCast_150m_m2_040</strain>
    </source>
</reference>
<dbReference type="Pfam" id="PF09335">
    <property type="entry name" value="VTT_dom"/>
    <property type="match status" value="1"/>
</dbReference>
<feature type="transmembrane region" description="Helical" evidence="6">
    <location>
        <begin position="174"/>
        <end position="195"/>
    </location>
</feature>
<dbReference type="InterPro" id="IPR015414">
    <property type="entry name" value="TMEM64"/>
</dbReference>
<evidence type="ECO:0000256" key="6">
    <source>
        <dbReference type="RuleBase" id="RU366058"/>
    </source>
</evidence>
<dbReference type="Proteomes" id="UP000779900">
    <property type="component" value="Unassembled WGS sequence"/>
</dbReference>
<evidence type="ECO:0000256" key="5">
    <source>
        <dbReference type="ARBA" id="ARBA00023136"/>
    </source>
</evidence>
<gene>
    <name evidence="9" type="ORF">FJY68_11660</name>
</gene>
<dbReference type="AlphaFoldDB" id="A0A937XIT3"/>
<evidence type="ECO:0000259" key="8">
    <source>
        <dbReference type="Pfam" id="PF09335"/>
    </source>
</evidence>
<keyword evidence="4 6" id="KW-1133">Transmembrane helix</keyword>
<keyword evidence="5 6" id="KW-0472">Membrane</keyword>
<keyword evidence="2 6" id="KW-1003">Cell membrane</keyword>
<dbReference type="EMBL" id="VGIR01000092">
    <property type="protein sequence ID" value="MBM3332483.1"/>
    <property type="molecule type" value="Genomic_DNA"/>
</dbReference>
<feature type="region of interest" description="Disordered" evidence="7">
    <location>
        <begin position="1"/>
        <end position="22"/>
    </location>
</feature>
<organism evidence="9 10">
    <name type="scientific">candidate division WOR-3 bacterium</name>
    <dbReference type="NCBI Taxonomy" id="2052148"/>
    <lineage>
        <taxon>Bacteria</taxon>
        <taxon>Bacteria division WOR-3</taxon>
    </lineage>
</organism>
<sequence length="257" mass="27956">MAEPSSSGSPMPGEAVNRPAAPPPHTVGQRVTMVFTVAALAAIAALLVFAGGSVLRYFREPEQLRVLVRSWGAWAPVGIIVLQVVQIAVAPLPGNAMSFAAGYALGLWPTVVWLMVGVMLGAAVDFLLIRLLGRRLLRYFLPPDRLAKLDAKVLRRGTFYIFLLLLVPNPIGDWVYYLAGLTSMPLPVFLGLVFIGRLPSNLLECAVGASATHFGWREWAIVGLTAAILGLLYWQNRGRIEAALDRFSSRRKTAVRP</sequence>
<evidence type="ECO:0000256" key="3">
    <source>
        <dbReference type="ARBA" id="ARBA00022692"/>
    </source>
</evidence>
<dbReference type="GO" id="GO:0005886">
    <property type="term" value="C:plasma membrane"/>
    <property type="evidence" value="ECO:0007669"/>
    <property type="project" value="UniProtKB-SubCell"/>
</dbReference>
<dbReference type="InterPro" id="IPR032816">
    <property type="entry name" value="VTT_dom"/>
</dbReference>
<feature type="compositionally biased region" description="Low complexity" evidence="7">
    <location>
        <begin position="1"/>
        <end position="15"/>
    </location>
</feature>
<comment type="subcellular location">
    <subcellularLocation>
        <location evidence="1 6">Cell membrane</location>
        <topology evidence="1 6">Multi-pass membrane protein</topology>
    </subcellularLocation>
</comment>
<comment type="similarity">
    <text evidence="6">Belongs to the TVP38/TMEM64 family.</text>
</comment>